<accession>A0ABW8MNI4</accession>
<name>A0ABW8MNI4_9BURK</name>
<dbReference type="Gene3D" id="3.20.20.60">
    <property type="entry name" value="Phosphoenolpyruvate-binding domains"/>
    <property type="match status" value="1"/>
</dbReference>
<gene>
    <name evidence="1" type="ORF">ABH943_004272</name>
</gene>
<dbReference type="Pfam" id="PF13714">
    <property type="entry name" value="PEP_mutase"/>
    <property type="match status" value="1"/>
</dbReference>
<protein>
    <submittedName>
        <fullName evidence="1">2-methylisocitrate lyase-like PEP mutase family enzyme</fullName>
    </submittedName>
</protein>
<proteinExistence type="predicted"/>
<dbReference type="InterPro" id="IPR015813">
    <property type="entry name" value="Pyrv/PenolPyrv_kinase-like_dom"/>
</dbReference>
<evidence type="ECO:0000313" key="1">
    <source>
        <dbReference type="EMBL" id="MFK4444250.1"/>
    </source>
</evidence>
<dbReference type="RefSeq" id="WP_404609305.1">
    <property type="nucleotide sequence ID" value="NZ_JBIYDN010000013.1"/>
</dbReference>
<dbReference type="SUPFAM" id="SSF51621">
    <property type="entry name" value="Phosphoenolpyruvate/pyruvate domain"/>
    <property type="match status" value="1"/>
</dbReference>
<organism evidence="1 2">
    <name type="scientific">Caballeronia udeis</name>
    <dbReference type="NCBI Taxonomy" id="1232866"/>
    <lineage>
        <taxon>Bacteria</taxon>
        <taxon>Pseudomonadati</taxon>
        <taxon>Pseudomonadota</taxon>
        <taxon>Betaproteobacteria</taxon>
        <taxon>Burkholderiales</taxon>
        <taxon>Burkholderiaceae</taxon>
        <taxon>Caballeronia</taxon>
    </lineage>
</organism>
<dbReference type="Proteomes" id="UP001620514">
    <property type="component" value="Unassembled WGS sequence"/>
</dbReference>
<evidence type="ECO:0000313" key="2">
    <source>
        <dbReference type="Proteomes" id="UP001620514"/>
    </source>
</evidence>
<comment type="caution">
    <text evidence="1">The sequence shown here is derived from an EMBL/GenBank/DDBJ whole genome shotgun (WGS) entry which is preliminary data.</text>
</comment>
<reference evidence="1 2" key="2">
    <citation type="submission" date="2024-11" db="EMBL/GenBank/DDBJ databases">
        <title>Using genomics to understand microbial adaptation to soil warming.</title>
        <authorList>
            <person name="Deangelis K.M. PhD."/>
        </authorList>
    </citation>
    <scope>NUCLEOTIDE SEQUENCE [LARGE SCALE GENOMIC DNA]</scope>
    <source>
        <strain evidence="1 2">GAS97</strain>
    </source>
</reference>
<reference evidence="1 2" key="1">
    <citation type="submission" date="2024-10" db="EMBL/GenBank/DDBJ databases">
        <authorList>
            <person name="Deangelis K."/>
            <person name="Huntemann M."/>
            <person name="Clum A."/>
            <person name="Wang J."/>
            <person name="Palaniappan K."/>
            <person name="Ritter S."/>
            <person name="Chen I.-M."/>
            <person name="Stamatis D."/>
            <person name="Reddy T."/>
            <person name="O'Malley R."/>
            <person name="Daum C."/>
            <person name="Ng V."/>
            <person name="Ivanova N."/>
            <person name="Kyrpides N."/>
            <person name="Woyke T."/>
        </authorList>
    </citation>
    <scope>NUCLEOTIDE SEQUENCE [LARGE SCALE GENOMIC DNA]</scope>
    <source>
        <strain evidence="1 2">GAS97</strain>
    </source>
</reference>
<sequence length="69" mass="6938">MVAAVGPKPVNLLIGGPSTFKLAELAKLGVRRVSVGGALARAALGGLVTRVQSLANGRFNSLPKEPSGT</sequence>
<dbReference type="InterPro" id="IPR040442">
    <property type="entry name" value="Pyrv_kinase-like_dom_sf"/>
</dbReference>
<keyword evidence="2" id="KW-1185">Reference proteome</keyword>
<dbReference type="EMBL" id="JBIYDN010000013">
    <property type="protein sequence ID" value="MFK4444250.1"/>
    <property type="molecule type" value="Genomic_DNA"/>
</dbReference>